<name>A0A0L6VQI9_9BASI</name>
<feature type="region of interest" description="Disordered" evidence="1">
    <location>
        <begin position="32"/>
        <end position="57"/>
    </location>
</feature>
<gene>
    <name evidence="2" type="ORF">VP01_1201g5</name>
</gene>
<feature type="compositionally biased region" description="Polar residues" evidence="1">
    <location>
        <begin position="452"/>
        <end position="461"/>
    </location>
</feature>
<proteinExistence type="predicted"/>
<keyword evidence="3" id="KW-1185">Reference proteome</keyword>
<feature type="compositionally biased region" description="Low complexity" evidence="1">
    <location>
        <begin position="244"/>
        <end position="263"/>
    </location>
</feature>
<feature type="region of interest" description="Disordered" evidence="1">
    <location>
        <begin position="278"/>
        <end position="298"/>
    </location>
</feature>
<accession>A0A0L6VQI9</accession>
<feature type="compositionally biased region" description="Polar residues" evidence="1">
    <location>
        <begin position="43"/>
        <end position="54"/>
    </location>
</feature>
<reference evidence="2 3" key="1">
    <citation type="submission" date="2015-08" db="EMBL/GenBank/DDBJ databases">
        <title>Next Generation Sequencing and Analysis of the Genome of Puccinia sorghi L Schw, the Causal Agent of Maize Common Rust.</title>
        <authorList>
            <person name="Rochi L."/>
            <person name="Burguener G."/>
            <person name="Darino M."/>
            <person name="Turjanski A."/>
            <person name="Kreff E."/>
            <person name="Dieguez M.J."/>
            <person name="Sacco F."/>
        </authorList>
    </citation>
    <scope>NUCLEOTIDE SEQUENCE [LARGE SCALE GENOMIC DNA]</scope>
    <source>
        <strain evidence="2 3">RO10H11247</strain>
    </source>
</reference>
<feature type="region of interest" description="Disordered" evidence="1">
    <location>
        <begin position="447"/>
        <end position="496"/>
    </location>
</feature>
<evidence type="ECO:0000256" key="1">
    <source>
        <dbReference type="SAM" id="MobiDB-lite"/>
    </source>
</evidence>
<evidence type="ECO:0000313" key="2">
    <source>
        <dbReference type="EMBL" id="KNZ62961.1"/>
    </source>
</evidence>
<sequence>MQHLLKSIYNNRWFPFQIIPLSSSPRPSSPLLVAVSPSESSGPIASTSQPSLEPSGQDHHFQFNASIPRSTIANQFHLLRITSTSLSLSVSFSCLYLSNQLVHPIISLNSQSWYNFILLDQAQPCNSHLKLAPSDQAHALIHHSSFASLTILIYGLEPGTVYDVDVELTFLDQHSPLHLASNPNLRNDNPLDDTEQHMIAPLPNSLSIIESELNHADLKLTDASPSTQTQVAPIDPDAPPPPYTSHDPASPTRTCTSDMVESSSHSFSSLESSFNISSAETSVDSGVVPASRPGYTNEEEQALRTELEKQALALREAIEENAPLKQTLHDLEQLIKRLDEENTAKSAELLIYDELKIAQLEKTIEGQKEELKRKTEQCKVLEEKNHQKLDNLKQTNQVLKTRWEDSVQKIEHFKEKTLKPVEEEIDELIRQLCECEKDIKSIDRETQKRAIQHSNQFQVVRSRSSGKKNNSKPSASNVRGSSNEAAQTQVAGNHRNSKWKSMDDFKFINPPSIGPRTNSTHPMKRIPIGEFSLSSFFGIVFPPRRCRFLDSHYASIHLRIAR</sequence>
<evidence type="ECO:0000313" key="3">
    <source>
        <dbReference type="Proteomes" id="UP000037035"/>
    </source>
</evidence>
<feature type="region of interest" description="Disordered" evidence="1">
    <location>
        <begin position="225"/>
        <end position="263"/>
    </location>
</feature>
<dbReference type="VEuPathDB" id="FungiDB:VP01_1201g5"/>
<dbReference type="Proteomes" id="UP000037035">
    <property type="component" value="Unassembled WGS sequence"/>
</dbReference>
<feature type="compositionally biased region" description="Low complexity" evidence="1">
    <location>
        <begin position="32"/>
        <end position="41"/>
    </location>
</feature>
<organism evidence="2 3">
    <name type="scientific">Puccinia sorghi</name>
    <dbReference type="NCBI Taxonomy" id="27349"/>
    <lineage>
        <taxon>Eukaryota</taxon>
        <taxon>Fungi</taxon>
        <taxon>Dikarya</taxon>
        <taxon>Basidiomycota</taxon>
        <taxon>Pucciniomycotina</taxon>
        <taxon>Pucciniomycetes</taxon>
        <taxon>Pucciniales</taxon>
        <taxon>Pucciniaceae</taxon>
        <taxon>Puccinia</taxon>
    </lineage>
</organism>
<dbReference type="EMBL" id="LAVV01002244">
    <property type="protein sequence ID" value="KNZ62961.1"/>
    <property type="molecule type" value="Genomic_DNA"/>
</dbReference>
<feature type="compositionally biased region" description="Polar residues" evidence="1">
    <location>
        <begin position="478"/>
        <end position="491"/>
    </location>
</feature>
<dbReference type="AlphaFoldDB" id="A0A0L6VQI9"/>
<protein>
    <submittedName>
        <fullName evidence="2">Uncharacterized protein</fullName>
    </submittedName>
</protein>
<comment type="caution">
    <text evidence="2">The sequence shown here is derived from an EMBL/GenBank/DDBJ whole genome shotgun (WGS) entry which is preliminary data.</text>
</comment>
<dbReference type="STRING" id="27349.A0A0L6VQI9"/>
<dbReference type="OrthoDB" id="2596255at2759"/>